<dbReference type="InterPro" id="IPR036736">
    <property type="entry name" value="ACP-like_sf"/>
</dbReference>
<sequence>MKEIQAAIRSIIVNDLFCEIPESEIGVDDGLRNVLALDSLGFLELRVICEQQFDIEISEDDFTPENFTSIRSISDLVLRLRETQLETT</sequence>
<feature type="domain" description="Carrier" evidence="1">
    <location>
        <begin position="3"/>
        <end position="81"/>
    </location>
</feature>
<dbReference type="PROSITE" id="PS50075">
    <property type="entry name" value="CARRIER"/>
    <property type="match status" value="1"/>
</dbReference>
<dbReference type="GeneID" id="97429562"/>
<dbReference type="Pfam" id="PF00550">
    <property type="entry name" value="PP-binding"/>
    <property type="match status" value="1"/>
</dbReference>
<gene>
    <name evidence="2" type="ORF">ADL28_08310</name>
</gene>
<organism evidence="2 3">
    <name type="scientific">Streptomyces violaceusniger</name>
    <dbReference type="NCBI Taxonomy" id="68280"/>
    <lineage>
        <taxon>Bacteria</taxon>
        <taxon>Bacillati</taxon>
        <taxon>Actinomycetota</taxon>
        <taxon>Actinomycetes</taxon>
        <taxon>Kitasatosporales</taxon>
        <taxon>Streptomycetaceae</taxon>
        <taxon>Streptomyces</taxon>
        <taxon>Streptomyces violaceusniger group</taxon>
    </lineage>
</organism>
<dbReference type="Gene3D" id="1.10.1200.10">
    <property type="entry name" value="ACP-like"/>
    <property type="match status" value="1"/>
</dbReference>
<dbReference type="EMBL" id="LLZJ01000073">
    <property type="protein sequence ID" value="KUL65073.1"/>
    <property type="molecule type" value="Genomic_DNA"/>
</dbReference>
<evidence type="ECO:0000259" key="1">
    <source>
        <dbReference type="PROSITE" id="PS50075"/>
    </source>
</evidence>
<evidence type="ECO:0000313" key="2">
    <source>
        <dbReference type="EMBL" id="KUL65073.1"/>
    </source>
</evidence>
<accession>A0A0X3X7K3</accession>
<dbReference type="RefSeq" id="WP_059143064.1">
    <property type="nucleotide sequence ID" value="NZ_LLZJ01000073.1"/>
</dbReference>
<dbReference type="Proteomes" id="UP000053413">
    <property type="component" value="Unassembled WGS sequence"/>
</dbReference>
<reference evidence="3" key="1">
    <citation type="submission" date="2015-10" db="EMBL/GenBank/DDBJ databases">
        <authorList>
            <person name="Ju K.-S."/>
            <person name="Doroghazi J.R."/>
            <person name="Metcalf W.W."/>
        </authorList>
    </citation>
    <scope>NUCLEOTIDE SEQUENCE [LARGE SCALE GENOMIC DNA]</scope>
    <source>
        <strain evidence="3">NRRL F-8817</strain>
    </source>
</reference>
<dbReference type="OrthoDB" id="3395095at2"/>
<evidence type="ECO:0000313" key="3">
    <source>
        <dbReference type="Proteomes" id="UP000053413"/>
    </source>
</evidence>
<dbReference type="AlphaFoldDB" id="A0A0X3X7K3"/>
<proteinExistence type="predicted"/>
<dbReference type="InterPro" id="IPR009081">
    <property type="entry name" value="PP-bd_ACP"/>
</dbReference>
<dbReference type="SUPFAM" id="SSF47336">
    <property type="entry name" value="ACP-like"/>
    <property type="match status" value="1"/>
</dbReference>
<name>A0A0X3X7K3_STRVO</name>
<comment type="caution">
    <text evidence="2">The sequence shown here is derived from an EMBL/GenBank/DDBJ whole genome shotgun (WGS) entry which is preliminary data.</text>
</comment>
<protein>
    <submittedName>
        <fullName evidence="2">Coronafacic acid synthetase</fullName>
    </submittedName>
</protein>